<dbReference type="Proteomes" id="UP000254287">
    <property type="component" value="Unassembled WGS sequence"/>
</dbReference>
<name>A0A376D1X9_9CORY</name>
<evidence type="ECO:0000256" key="2">
    <source>
        <dbReference type="SAM" id="Phobius"/>
    </source>
</evidence>
<keyword evidence="2" id="KW-0472">Membrane</keyword>
<keyword evidence="1" id="KW-0175">Coiled coil</keyword>
<accession>A0A376D1X9</accession>
<dbReference type="AlphaFoldDB" id="A0A376D1X9"/>
<evidence type="ECO:0000256" key="1">
    <source>
        <dbReference type="SAM" id="Coils"/>
    </source>
</evidence>
<keyword evidence="2" id="KW-1133">Transmembrane helix</keyword>
<keyword evidence="2" id="KW-0812">Transmembrane</keyword>
<evidence type="ECO:0000313" key="3">
    <source>
        <dbReference type="EMBL" id="STC79973.1"/>
    </source>
</evidence>
<organism evidence="3 4">
    <name type="scientific">Corynebacterium minutissimum</name>
    <dbReference type="NCBI Taxonomy" id="38301"/>
    <lineage>
        <taxon>Bacteria</taxon>
        <taxon>Bacillati</taxon>
        <taxon>Actinomycetota</taxon>
        <taxon>Actinomycetes</taxon>
        <taxon>Mycobacteriales</taxon>
        <taxon>Corynebacteriaceae</taxon>
        <taxon>Corynebacterium</taxon>
    </lineage>
</organism>
<sequence length="309" mass="33398">MKLDSFQRGRSLATIAAIGALFLIASIAVGSSLVGRALLIGAVTIGIVFSAAFISSQKKAEGISKDARRRAVKIEEKLSILEAHFENQTREKKTASLQELGDTTNAGAGEGAFNRPNIFAPNTIPATRILARPTAHSAGRLAAEQVMERDGFVALSAMMTAEAELWTREISLIGPVDLEAALSEVGRVHRLAGPYLLGSTKQGTSYLIIDEQEFWKGPWEGLLSAQKTGLYLRLVEHIADAQNQGIVVIVRASNLTSHFTNDLRERANIVLNTLSPNWAWSEDLKSPVLEALKTMDAAPARHSFAKGEN</sequence>
<gene>
    <name evidence="3" type="ORF">NCTC10289_01994</name>
</gene>
<feature type="transmembrane region" description="Helical" evidence="2">
    <location>
        <begin position="37"/>
        <end position="55"/>
    </location>
</feature>
<reference evidence="3 4" key="1">
    <citation type="submission" date="2018-06" db="EMBL/GenBank/DDBJ databases">
        <authorList>
            <consortium name="Pathogen Informatics"/>
            <person name="Doyle S."/>
        </authorList>
    </citation>
    <scope>NUCLEOTIDE SEQUENCE [LARGE SCALE GENOMIC DNA]</scope>
    <source>
        <strain evidence="3 4">NCTC10289</strain>
    </source>
</reference>
<dbReference type="RefSeq" id="WP_115023077.1">
    <property type="nucleotide sequence ID" value="NZ_CP069533.1"/>
</dbReference>
<dbReference type="EMBL" id="UFXP01000001">
    <property type="protein sequence ID" value="STC79973.1"/>
    <property type="molecule type" value="Genomic_DNA"/>
</dbReference>
<feature type="transmembrane region" description="Helical" evidence="2">
    <location>
        <begin position="12"/>
        <end position="31"/>
    </location>
</feature>
<proteinExistence type="predicted"/>
<feature type="coiled-coil region" evidence="1">
    <location>
        <begin position="64"/>
        <end position="91"/>
    </location>
</feature>
<protein>
    <submittedName>
        <fullName evidence="3">Uncharacterized protein</fullName>
    </submittedName>
</protein>
<evidence type="ECO:0000313" key="4">
    <source>
        <dbReference type="Proteomes" id="UP000254287"/>
    </source>
</evidence>